<comment type="subcellular location">
    <subcellularLocation>
        <location evidence="1 7">Cell membrane</location>
        <topology evidence="1 7">Multi-pass membrane protein</topology>
    </subcellularLocation>
</comment>
<feature type="transmembrane region" description="Helical" evidence="7">
    <location>
        <begin position="12"/>
        <end position="33"/>
    </location>
</feature>
<dbReference type="EMBL" id="AE015450">
    <property type="protein sequence ID" value="ADB96884.1"/>
    <property type="molecule type" value="Genomic_DNA"/>
</dbReference>
<evidence type="ECO:0000256" key="5">
    <source>
        <dbReference type="ARBA" id="ARBA00022989"/>
    </source>
</evidence>
<accession>D3DEK3</accession>
<keyword evidence="4 7" id="KW-0812">Transmembrane</keyword>
<keyword evidence="3" id="KW-1003">Cell membrane</keyword>
<dbReference type="SUPFAM" id="SSF161098">
    <property type="entry name" value="MetI-like"/>
    <property type="match status" value="1"/>
</dbReference>
<name>D3DEK3_MYCGA</name>
<dbReference type="RefSeq" id="WP_011113766.1">
    <property type="nucleotide sequence ID" value="NC_004829.2"/>
</dbReference>
<evidence type="ECO:0000256" key="6">
    <source>
        <dbReference type="ARBA" id="ARBA00023136"/>
    </source>
</evidence>
<dbReference type="GO" id="GO:0055085">
    <property type="term" value="P:transmembrane transport"/>
    <property type="evidence" value="ECO:0007669"/>
    <property type="project" value="InterPro"/>
</dbReference>
<dbReference type="AlphaFoldDB" id="D3DEK3"/>
<reference evidence="9 10" key="1">
    <citation type="journal article" date="2003" name="Microbiology">
        <title>The complete genome sequence of the avian pathogen Mycoplasma gallisepticum strain R(low).</title>
        <authorList>
            <person name="Papazisi L."/>
            <person name="Gorton T.S."/>
            <person name="Kutish G."/>
            <person name="Markham P.F."/>
            <person name="Browning G.F."/>
            <person name="Nguyen D.K."/>
            <person name="Swartzell S."/>
            <person name="Madan A."/>
            <person name="Mahairas G."/>
            <person name="Geary S.J."/>
        </authorList>
    </citation>
    <scope>NUCLEOTIDE SEQUENCE [LARGE SCALE GENOMIC DNA]</scope>
    <source>
        <strain evidence="10">R(low / passage 15 / clone 2)</strain>
    </source>
</reference>
<organism evidence="9 10">
    <name type="scientific">Mycoplasmoides gallisepticum (strain R(low / passage 15 / clone 2))</name>
    <name type="common">Mycoplasma gallisepticum</name>
    <dbReference type="NCBI Taxonomy" id="710127"/>
    <lineage>
        <taxon>Bacteria</taxon>
        <taxon>Bacillati</taxon>
        <taxon>Mycoplasmatota</taxon>
        <taxon>Mycoplasmoidales</taxon>
        <taxon>Mycoplasmoidaceae</taxon>
        <taxon>Mycoplasmoides</taxon>
    </lineage>
</organism>
<dbReference type="PANTHER" id="PTHR30465:SF0">
    <property type="entry name" value="OLIGOPEPTIDE TRANSPORT SYSTEM PERMEASE PROTEIN APPB"/>
    <property type="match status" value="1"/>
</dbReference>
<gene>
    <name evidence="9" type="primary">dppB/oppBb_1</name>
    <name evidence="9" type="ORF">MGA_0224</name>
</gene>
<evidence type="ECO:0000256" key="2">
    <source>
        <dbReference type="ARBA" id="ARBA00022448"/>
    </source>
</evidence>
<dbReference type="HOGENOM" id="CLU_036879_5_3_14"/>
<keyword evidence="10" id="KW-1185">Reference proteome</keyword>
<evidence type="ECO:0000259" key="8">
    <source>
        <dbReference type="PROSITE" id="PS50928"/>
    </source>
</evidence>
<comment type="similarity">
    <text evidence="7">Belongs to the binding-protein-dependent transport system permease family.</text>
</comment>
<dbReference type="Pfam" id="PF19300">
    <property type="entry name" value="BPD_transp_1_N"/>
    <property type="match status" value="1"/>
</dbReference>
<dbReference type="PANTHER" id="PTHR30465">
    <property type="entry name" value="INNER MEMBRANE ABC TRANSPORTER"/>
    <property type="match status" value="1"/>
</dbReference>
<keyword evidence="2 7" id="KW-0813">Transport</keyword>
<feature type="domain" description="ABC transmembrane type-1" evidence="8">
    <location>
        <begin position="95"/>
        <end position="158"/>
    </location>
</feature>
<evidence type="ECO:0000256" key="3">
    <source>
        <dbReference type="ARBA" id="ARBA00022475"/>
    </source>
</evidence>
<evidence type="ECO:0000256" key="4">
    <source>
        <dbReference type="ARBA" id="ARBA00022692"/>
    </source>
</evidence>
<keyword evidence="5 7" id="KW-1133">Transmembrane helix</keyword>
<sequence length="158" mass="17494">MLTYILKRIGFAALAVFILLTLTYLLTGLLPYLPISPGQNESPAAFQRRVDALGFNEPIIVRYGKYLYDLFVNQSLGQYYSNSAINIGQWFFETVPNTLLITAISFVISIILGVSFGVLSAVYRGKALDTTLNTLSVVFVSVPSFVIAIVLLIIFRNT</sequence>
<dbReference type="Pfam" id="PF00528">
    <property type="entry name" value="BPD_transp_1"/>
    <property type="match status" value="1"/>
</dbReference>
<evidence type="ECO:0000313" key="9">
    <source>
        <dbReference type="EMBL" id="ADB96884.1"/>
    </source>
</evidence>
<evidence type="ECO:0000313" key="10">
    <source>
        <dbReference type="Proteomes" id="UP000001418"/>
    </source>
</evidence>
<keyword evidence="6 7" id="KW-0472">Membrane</keyword>
<dbReference type="GO" id="GO:0005886">
    <property type="term" value="C:plasma membrane"/>
    <property type="evidence" value="ECO:0007669"/>
    <property type="project" value="UniProtKB-SubCell"/>
</dbReference>
<proteinExistence type="inferred from homology"/>
<feature type="transmembrane region" description="Helical" evidence="7">
    <location>
        <begin position="99"/>
        <end position="123"/>
    </location>
</feature>
<dbReference type="PROSITE" id="PS50928">
    <property type="entry name" value="ABC_TM1"/>
    <property type="match status" value="1"/>
</dbReference>
<feature type="transmembrane region" description="Helical" evidence="7">
    <location>
        <begin position="135"/>
        <end position="155"/>
    </location>
</feature>
<protein>
    <submittedName>
        <fullName evidence="9">ABC-type dipeptide/oligopeptide/nickel transport system permease protein (DppB/OppB) domain protein</fullName>
    </submittedName>
</protein>
<dbReference type="InterPro" id="IPR035906">
    <property type="entry name" value="MetI-like_sf"/>
</dbReference>
<dbReference type="Proteomes" id="UP000001418">
    <property type="component" value="Chromosome"/>
</dbReference>
<evidence type="ECO:0000256" key="7">
    <source>
        <dbReference type="RuleBase" id="RU363032"/>
    </source>
</evidence>
<dbReference type="InterPro" id="IPR000515">
    <property type="entry name" value="MetI-like"/>
</dbReference>
<dbReference type="InterPro" id="IPR045621">
    <property type="entry name" value="BPD_transp_1_N"/>
</dbReference>
<evidence type="ECO:0000256" key="1">
    <source>
        <dbReference type="ARBA" id="ARBA00004651"/>
    </source>
</evidence>
<dbReference type="KEGG" id="mga:MGA_0224"/>
<dbReference type="Gene3D" id="1.10.3720.10">
    <property type="entry name" value="MetI-like"/>
    <property type="match status" value="1"/>
</dbReference>